<sequence length="1258" mass="136590">MVRILAIRGENLASLAERFEIDFEKEPLRGAGLFAITGETGAGKSTILDALCLALYDAFPRVAAQGVNESVPDPSGQTVSAADPRSILRRGAGRGFAEVDFLGRDGERYRARCDIARARGRATGNLQQRSRALHRLDAEGAVVAAVASGVEPVRAKVIELTDLTFEQFRRTVLLAQGDFDAFLRADSKERADLLEKITGASVYAEISKRVYLRTKAALEALDRLRRRRDEIGLLPAETRAELESERETSAAARAEAARERDEAAAMLQRHAAITQMETRLAEAEICEQSALAARESSAEARERAKTLDLAEPLRAPLALRETATQNLARATASEIAARDAAAKAQAALEEAREREAQERARSEAAETEFERFGPLWSAAEHLDAEVLAAEREATRAEKIAHEAARFAQQRADEETALATQVATTETRAETLRAALERLGAAEPLLTRWNEIAEWLGRRGEATKSLARDTARAKKIGAEIDAATRELETLDGADRAAKTERAALTEQIETRSAALAQLKEDEASERRRAVDALARLAAQIETQMRRHAKARDLWRRAMLDLEAANVVQENETRALHDASAARELCEAKRGEAERLGEIADAAVSKQALALRASLVDGAPCPVCGARAHPHAHENEAADALIAELRARRDALRREMVEAERAIAAASGRLSAAQERAADATRRREEALTESDEAARDYDEARARWPEEAPTPASIADSAALARLAEGLERESNALDERLKSARALRADMDALRLAHDRLAAAIDERRQRRDDIVARIAAAREETARIGETRAAATESLSAVDHALAPFLPLCDLSLADLDRDAAGAMRRLKQRGEDFREAQESAALMARSLEELTQNLAVLRIEARARAEAAAAAKSQREERAGVLAERRSQRGELLGGEPTAIHRTRCNDARLLARQALESATRDSAETEARRTGAERDLAHAGEALAEARARGETEARNFAEALAIAQIDEAAALTLLAVSPQERAQLRARLEAADAALAAARTEKEARARDLADALAAGRPEQDVAIADTRRAEAEAKLEALARRLGEIGERLAADDLAHGRAQTLAGEIAAAEATHKSWAEVDAAIGSANGDKFRRFAQSVTLEHLVVLANRNLATLTTRYRLERSASDTADLGLQIVDRDLCDERRSTRSLSGGERFLASLALALGLCSLEGRGSFVDTLFIDEGFGTLDQGTLDVAMDALERLHGQGRKVGVISHVESLRQRIPVQIRVEKRGGGRSAVRIEAQGGWISALQPT</sequence>
<feature type="coiled-coil region" evidence="1">
    <location>
        <begin position="835"/>
        <end position="862"/>
    </location>
</feature>
<keyword evidence="5" id="KW-1185">Reference proteome</keyword>
<evidence type="ECO:0000313" key="4">
    <source>
        <dbReference type="EMBL" id="PWB94505.1"/>
    </source>
</evidence>
<feature type="domain" description="Rad50/SbcC-type AAA" evidence="3">
    <location>
        <begin position="7"/>
        <end position="222"/>
    </location>
</feature>
<proteinExistence type="predicted"/>
<feature type="compositionally biased region" description="Basic and acidic residues" evidence="2">
    <location>
        <begin position="921"/>
        <end position="938"/>
    </location>
</feature>
<feature type="coiled-coil region" evidence="1">
    <location>
        <begin position="334"/>
        <end position="399"/>
    </location>
</feature>
<dbReference type="Proteomes" id="UP000245137">
    <property type="component" value="Unassembled WGS sequence"/>
</dbReference>
<dbReference type="PANTHER" id="PTHR32114">
    <property type="entry name" value="ABC TRANSPORTER ABCH.3"/>
    <property type="match status" value="1"/>
</dbReference>
<evidence type="ECO:0000256" key="2">
    <source>
        <dbReference type="SAM" id="MobiDB-lite"/>
    </source>
</evidence>
<dbReference type="EMBL" id="PUIV01000007">
    <property type="protein sequence ID" value="PWB94505.1"/>
    <property type="molecule type" value="Genomic_DNA"/>
</dbReference>
<dbReference type="OrthoDB" id="9795626at2"/>
<evidence type="ECO:0000256" key="1">
    <source>
        <dbReference type="SAM" id="Coils"/>
    </source>
</evidence>
<evidence type="ECO:0000313" key="5">
    <source>
        <dbReference type="Proteomes" id="UP000245137"/>
    </source>
</evidence>
<feature type="region of interest" description="Disordered" evidence="2">
    <location>
        <begin position="873"/>
        <end position="896"/>
    </location>
</feature>
<dbReference type="GO" id="GO:0006302">
    <property type="term" value="P:double-strand break repair"/>
    <property type="evidence" value="ECO:0007669"/>
    <property type="project" value="InterPro"/>
</dbReference>
<feature type="compositionally biased region" description="Basic and acidic residues" evidence="2">
    <location>
        <begin position="875"/>
        <end position="891"/>
    </location>
</feature>
<evidence type="ECO:0000259" key="3">
    <source>
        <dbReference type="Pfam" id="PF13476"/>
    </source>
</evidence>
<protein>
    <submittedName>
        <fullName evidence="4">Chromosome segregation protein SMC</fullName>
    </submittedName>
</protein>
<feature type="compositionally biased region" description="Basic and acidic residues" evidence="2">
    <location>
        <begin position="674"/>
        <end position="705"/>
    </location>
</feature>
<organism evidence="4 5">
    <name type="scientific">Methylosinus sporium</name>
    <dbReference type="NCBI Taxonomy" id="428"/>
    <lineage>
        <taxon>Bacteria</taxon>
        <taxon>Pseudomonadati</taxon>
        <taxon>Pseudomonadota</taxon>
        <taxon>Alphaproteobacteria</taxon>
        <taxon>Hyphomicrobiales</taxon>
        <taxon>Methylocystaceae</taxon>
        <taxon>Methylosinus</taxon>
    </lineage>
</organism>
<feature type="region of interest" description="Disordered" evidence="2">
    <location>
        <begin position="918"/>
        <end position="938"/>
    </location>
</feature>
<keyword evidence="1" id="KW-0175">Coiled coil</keyword>
<dbReference type="Gene3D" id="3.40.50.300">
    <property type="entry name" value="P-loop containing nucleotide triphosphate hydrolases"/>
    <property type="match status" value="2"/>
</dbReference>
<reference evidence="4 5" key="1">
    <citation type="journal article" date="2018" name="Appl. Microbiol. Biotechnol.">
        <title>Co-cultivation of the strictly anaerobic methanogen Methanosarcina barkeri with aerobic methanotrophs in an oxygen-limited membrane bioreactor.</title>
        <authorList>
            <person name="In 't Zandt M.H."/>
            <person name="van den Bosch T.J.M."/>
            <person name="Rijkers R."/>
            <person name="van Kessel M.A.H.J."/>
            <person name="Jetten M.S.M."/>
            <person name="Welte C.U."/>
        </authorList>
    </citation>
    <scope>NUCLEOTIDE SEQUENCE [LARGE SCALE GENOMIC DNA]</scope>
    <source>
        <strain evidence="4 5">DSM 17706</strain>
    </source>
</reference>
<feature type="coiled-coil region" evidence="1">
    <location>
        <begin position="985"/>
        <end position="1053"/>
    </location>
</feature>
<dbReference type="InterPro" id="IPR038729">
    <property type="entry name" value="Rad50/SbcC_AAA"/>
</dbReference>
<feature type="region of interest" description="Disordered" evidence="2">
    <location>
        <begin position="671"/>
        <end position="710"/>
    </location>
</feature>
<dbReference type="Pfam" id="PF13476">
    <property type="entry name" value="AAA_23"/>
    <property type="match status" value="1"/>
</dbReference>
<accession>A0A2U1SSC6</accession>
<dbReference type="SUPFAM" id="SSF52540">
    <property type="entry name" value="P-loop containing nucleoside triphosphate hydrolases"/>
    <property type="match status" value="1"/>
</dbReference>
<gene>
    <name evidence="4" type="ORF">C5689_07150</name>
</gene>
<dbReference type="PANTHER" id="PTHR32114:SF2">
    <property type="entry name" value="ABC TRANSPORTER ABCH.3"/>
    <property type="match status" value="1"/>
</dbReference>
<comment type="caution">
    <text evidence="4">The sequence shown here is derived from an EMBL/GenBank/DDBJ whole genome shotgun (WGS) entry which is preliminary data.</text>
</comment>
<dbReference type="GO" id="GO:0016887">
    <property type="term" value="F:ATP hydrolysis activity"/>
    <property type="evidence" value="ECO:0007669"/>
    <property type="project" value="InterPro"/>
</dbReference>
<dbReference type="AlphaFoldDB" id="A0A2U1SSC6"/>
<dbReference type="Pfam" id="PF13558">
    <property type="entry name" value="SbcC_Walker_B"/>
    <property type="match status" value="1"/>
</dbReference>
<dbReference type="InterPro" id="IPR027417">
    <property type="entry name" value="P-loop_NTPase"/>
</dbReference>
<name>A0A2U1SSC6_METSR</name>